<evidence type="ECO:0000256" key="8">
    <source>
        <dbReference type="ARBA" id="ARBA00022932"/>
    </source>
</evidence>
<dbReference type="InterPro" id="IPR012337">
    <property type="entry name" value="RNaseH-like_sf"/>
</dbReference>
<evidence type="ECO:0000256" key="5">
    <source>
        <dbReference type="ARBA" id="ARBA00022842"/>
    </source>
</evidence>
<dbReference type="GO" id="GO:0006310">
    <property type="term" value="P:DNA recombination"/>
    <property type="evidence" value="ECO:0007669"/>
    <property type="project" value="UniProtKB-KW"/>
</dbReference>
<protein>
    <submittedName>
        <fullName evidence="10">Myosin heavy fast skeletal muscle</fullName>
    </submittedName>
</protein>
<dbReference type="PANTHER" id="PTHR42648">
    <property type="entry name" value="TRANSPOSASE, PUTATIVE-RELATED"/>
    <property type="match status" value="1"/>
</dbReference>
<dbReference type="EMBL" id="CACRXK020023317">
    <property type="protein sequence ID" value="CAB4037649.1"/>
    <property type="molecule type" value="Genomic_DNA"/>
</dbReference>
<keyword evidence="11" id="KW-1185">Reference proteome</keyword>
<sequence>MSSTGYGPRSNAKLQRLLFDGDETKYELWEARLLGYLQTIKLKKTILSSAPLEEEGDEAKNEESYAELIQLLDDTSLSLVMRDAAGDGRKALKILRDHYASQGKPRIIALYTELRSLKKGTSETVTDYLIRAERSIMALKNAKETLSDGLVIAVILKRLPDSYKPFFVHITQSTSEITFAMFKSQLKSFEETEKFNCKPKTDQVMKTESPSFSASSYVTCYACGPKGHIMKDCPDKTKSETSKWCSYHKSTMHSDSTCRRHQRKDQEATKVKQATFGGQSGDPGDEHSYTFHVQGSHLKQSQYKANGMLVDTGATSHIVTKNVLKRVDGNFNQTKHYMELADGTRRNNVALKRGDAEVSIADENGKYVKAVLKDALFIPTYPQDIFCVRAATSNGAKVKFSQDKNELLYKDGTTSLLEEHEHLYYLNTVNQLNDDSNISSSYDKVSLACSIYKWHEILGHCNFDDIMKLENVVTGMKVVGKVDRSKLECGTCTEGKFANCSNRPPDSRATKPLEKVHTDLAGPISPVSKNGFKYCIAFTDDFSGAIFVYFLRNKTDTLLATEKFLADCVPYGQVKCLRSDNGTEFMNGDFQDLLRKRAIKHETSCPNSPHRNSRKVLADTI</sequence>
<proteinExistence type="predicted"/>
<dbReference type="GO" id="GO:0003887">
    <property type="term" value="F:DNA-directed DNA polymerase activity"/>
    <property type="evidence" value="ECO:0007669"/>
    <property type="project" value="UniProtKB-KW"/>
</dbReference>
<dbReference type="PROSITE" id="PS50994">
    <property type="entry name" value="INTEGRASE"/>
    <property type="match status" value="1"/>
</dbReference>
<gene>
    <name evidence="10" type="ORF">PACLA_8A037391</name>
</gene>
<evidence type="ECO:0000256" key="7">
    <source>
        <dbReference type="ARBA" id="ARBA00022918"/>
    </source>
</evidence>
<evidence type="ECO:0000256" key="6">
    <source>
        <dbReference type="ARBA" id="ARBA00022908"/>
    </source>
</evidence>
<dbReference type="GO" id="GO:0015074">
    <property type="term" value="P:DNA integration"/>
    <property type="evidence" value="ECO:0007669"/>
    <property type="project" value="UniProtKB-KW"/>
</dbReference>
<keyword evidence="8" id="KW-0808">Transferase</keyword>
<comment type="caution">
    <text evidence="10">The sequence shown here is derived from an EMBL/GenBank/DDBJ whole genome shotgun (WGS) entry which is preliminary data.</text>
</comment>
<keyword evidence="5" id="KW-0460">Magnesium</keyword>
<keyword evidence="6" id="KW-0229">DNA integration</keyword>
<dbReference type="PANTHER" id="PTHR42648:SF11">
    <property type="entry name" value="TRANSPOSON TY4-P GAG-POL POLYPROTEIN"/>
    <property type="match status" value="1"/>
</dbReference>
<dbReference type="GO" id="GO:0003676">
    <property type="term" value="F:nucleic acid binding"/>
    <property type="evidence" value="ECO:0007669"/>
    <property type="project" value="InterPro"/>
</dbReference>
<evidence type="ECO:0000256" key="9">
    <source>
        <dbReference type="ARBA" id="ARBA00023172"/>
    </source>
</evidence>
<dbReference type="Pfam" id="PF00665">
    <property type="entry name" value="rve"/>
    <property type="match status" value="1"/>
</dbReference>
<dbReference type="SMART" id="SM00343">
    <property type="entry name" value="ZnF_C2HC"/>
    <property type="match status" value="1"/>
</dbReference>
<reference evidence="10" key="1">
    <citation type="submission" date="2020-04" db="EMBL/GenBank/DDBJ databases">
        <authorList>
            <person name="Alioto T."/>
            <person name="Alioto T."/>
            <person name="Gomez Garrido J."/>
        </authorList>
    </citation>
    <scope>NUCLEOTIDE SEQUENCE</scope>
    <source>
        <strain evidence="10">A484AB</strain>
    </source>
</reference>
<evidence type="ECO:0000313" key="11">
    <source>
        <dbReference type="Proteomes" id="UP001152795"/>
    </source>
</evidence>
<dbReference type="GO" id="GO:0003964">
    <property type="term" value="F:RNA-directed DNA polymerase activity"/>
    <property type="evidence" value="ECO:0007669"/>
    <property type="project" value="UniProtKB-KW"/>
</dbReference>
<dbReference type="SUPFAM" id="SSF53098">
    <property type="entry name" value="Ribonuclease H-like"/>
    <property type="match status" value="1"/>
</dbReference>
<keyword evidence="8" id="KW-0239">DNA-directed DNA polymerase</keyword>
<dbReference type="GO" id="GO:0008270">
    <property type="term" value="F:zinc ion binding"/>
    <property type="evidence" value="ECO:0007669"/>
    <property type="project" value="InterPro"/>
</dbReference>
<dbReference type="InterPro" id="IPR039537">
    <property type="entry name" value="Retrotran_Ty1/copia-like"/>
</dbReference>
<keyword evidence="1" id="KW-0540">Nuclease</keyword>
<dbReference type="Proteomes" id="UP001152795">
    <property type="component" value="Unassembled WGS sequence"/>
</dbReference>
<keyword evidence="9" id="KW-0233">DNA recombination</keyword>
<dbReference type="Gene3D" id="4.10.60.10">
    <property type="entry name" value="Zinc finger, CCHC-type"/>
    <property type="match status" value="1"/>
</dbReference>
<evidence type="ECO:0000256" key="1">
    <source>
        <dbReference type="ARBA" id="ARBA00022722"/>
    </source>
</evidence>
<dbReference type="GO" id="GO:0016787">
    <property type="term" value="F:hydrolase activity"/>
    <property type="evidence" value="ECO:0007669"/>
    <property type="project" value="UniProtKB-KW"/>
</dbReference>
<dbReference type="PROSITE" id="PS50158">
    <property type="entry name" value="ZF_CCHC"/>
    <property type="match status" value="1"/>
</dbReference>
<dbReference type="GO" id="GO:0004519">
    <property type="term" value="F:endonuclease activity"/>
    <property type="evidence" value="ECO:0007669"/>
    <property type="project" value="UniProtKB-KW"/>
</dbReference>
<keyword evidence="8" id="KW-0548">Nucleotidyltransferase</keyword>
<dbReference type="InterPro" id="IPR001878">
    <property type="entry name" value="Znf_CCHC"/>
</dbReference>
<dbReference type="Pfam" id="PF00098">
    <property type="entry name" value="zf-CCHC"/>
    <property type="match status" value="1"/>
</dbReference>
<dbReference type="InterPro" id="IPR036397">
    <property type="entry name" value="RNaseH_sf"/>
</dbReference>
<evidence type="ECO:0000256" key="2">
    <source>
        <dbReference type="ARBA" id="ARBA00022723"/>
    </source>
</evidence>
<accession>A0A7D9JYZ7</accession>
<evidence type="ECO:0000256" key="3">
    <source>
        <dbReference type="ARBA" id="ARBA00022759"/>
    </source>
</evidence>
<name>A0A7D9JYZ7_PARCT</name>
<organism evidence="10 11">
    <name type="scientific">Paramuricea clavata</name>
    <name type="common">Red gorgonian</name>
    <name type="synonym">Violescent sea-whip</name>
    <dbReference type="NCBI Taxonomy" id="317549"/>
    <lineage>
        <taxon>Eukaryota</taxon>
        <taxon>Metazoa</taxon>
        <taxon>Cnidaria</taxon>
        <taxon>Anthozoa</taxon>
        <taxon>Octocorallia</taxon>
        <taxon>Malacalcyonacea</taxon>
        <taxon>Plexauridae</taxon>
        <taxon>Paramuricea</taxon>
    </lineage>
</organism>
<dbReference type="SUPFAM" id="SSF57756">
    <property type="entry name" value="Retrovirus zinc finger-like domains"/>
    <property type="match status" value="1"/>
</dbReference>
<dbReference type="Pfam" id="PF14223">
    <property type="entry name" value="Retrotran_gag_2"/>
    <property type="match status" value="1"/>
</dbReference>
<dbReference type="InterPro" id="IPR001584">
    <property type="entry name" value="Integrase_cat-core"/>
</dbReference>
<keyword evidence="3" id="KW-0255">Endonuclease</keyword>
<dbReference type="Gene3D" id="3.30.420.10">
    <property type="entry name" value="Ribonuclease H-like superfamily/Ribonuclease H"/>
    <property type="match status" value="1"/>
</dbReference>
<keyword evidence="2" id="KW-0479">Metal-binding</keyword>
<dbReference type="OrthoDB" id="10059408at2759"/>
<keyword evidence="7" id="KW-0695">RNA-directed DNA polymerase</keyword>
<dbReference type="InterPro" id="IPR036875">
    <property type="entry name" value="Znf_CCHC_sf"/>
</dbReference>
<dbReference type="AlphaFoldDB" id="A0A7D9JYZ7"/>
<evidence type="ECO:0000313" key="10">
    <source>
        <dbReference type="EMBL" id="CAB4037649.1"/>
    </source>
</evidence>
<keyword evidence="4" id="KW-0378">Hydrolase</keyword>
<evidence type="ECO:0000256" key="4">
    <source>
        <dbReference type="ARBA" id="ARBA00022801"/>
    </source>
</evidence>